<reference evidence="2 3" key="1">
    <citation type="submission" date="2019-08" db="EMBL/GenBank/DDBJ databases">
        <authorList>
            <person name="Chen S.-C."/>
            <person name="Lai M.-C."/>
            <person name="You Y.-T."/>
        </authorList>
    </citation>
    <scope>NUCLEOTIDE SEQUENCE [LARGE SCALE GENOMIC DNA]</scope>
    <source>
        <strain evidence="2 3">P2F9704a</strain>
    </source>
</reference>
<keyword evidence="3" id="KW-1185">Reference proteome</keyword>
<evidence type="ECO:0000313" key="2">
    <source>
        <dbReference type="EMBL" id="MCQ1538543.1"/>
    </source>
</evidence>
<dbReference type="AlphaFoldDB" id="A0ABD4THX3"/>
<dbReference type="Pfam" id="PF00583">
    <property type="entry name" value="Acetyltransf_1"/>
    <property type="match status" value="1"/>
</dbReference>
<dbReference type="InterPro" id="IPR000182">
    <property type="entry name" value="GNAT_dom"/>
</dbReference>
<proteinExistence type="predicted"/>
<dbReference type="PROSITE" id="PS51186">
    <property type="entry name" value="GNAT"/>
    <property type="match status" value="1"/>
</dbReference>
<organism evidence="2 3">
    <name type="scientific">Methanocalculus taiwanensis</name>
    <dbReference type="NCBI Taxonomy" id="106207"/>
    <lineage>
        <taxon>Archaea</taxon>
        <taxon>Methanobacteriati</taxon>
        <taxon>Methanobacteriota</taxon>
        <taxon>Stenosarchaea group</taxon>
        <taxon>Methanomicrobia</taxon>
        <taxon>Methanomicrobiales</taxon>
        <taxon>Methanocalculaceae</taxon>
        <taxon>Methanocalculus</taxon>
    </lineage>
</organism>
<name>A0ABD4THX3_9EURY</name>
<comment type="caution">
    <text evidence="2">The sequence shown here is derived from an EMBL/GenBank/DDBJ whole genome shotgun (WGS) entry which is preliminary data.</text>
</comment>
<dbReference type="SUPFAM" id="SSF55729">
    <property type="entry name" value="Acyl-CoA N-acyltransferases (Nat)"/>
    <property type="match status" value="1"/>
</dbReference>
<dbReference type="CDD" id="cd04301">
    <property type="entry name" value="NAT_SF"/>
    <property type="match status" value="1"/>
</dbReference>
<dbReference type="Gene3D" id="3.40.630.30">
    <property type="match status" value="1"/>
</dbReference>
<evidence type="ECO:0000313" key="3">
    <source>
        <dbReference type="Proteomes" id="UP001524383"/>
    </source>
</evidence>
<feature type="domain" description="N-acetyltransferase" evidence="1">
    <location>
        <begin position="3"/>
        <end position="149"/>
    </location>
</feature>
<protein>
    <submittedName>
        <fullName evidence="2">GNAT family N-acetyltransferase</fullName>
    </submittedName>
</protein>
<gene>
    <name evidence="2" type="ORF">FTO68_06025</name>
</gene>
<dbReference type="EMBL" id="VOTZ01000010">
    <property type="protein sequence ID" value="MCQ1538543.1"/>
    <property type="molecule type" value="Genomic_DNA"/>
</dbReference>
<accession>A0ABD4THX3</accession>
<dbReference type="Proteomes" id="UP001524383">
    <property type="component" value="Unassembled WGS sequence"/>
</dbReference>
<sequence>MGYRVRLYAEGDYPHVCLMDRKLFGDYGYSPIFLRQAGELFKEMYYVAVHEDDPIGYIIGAQEANDPDEAWILRIGVVAEWQGQGIGADLIDPLLAYFRMNGAHRVRIALSKRHSPVTELMQSKGFTILSYKESYYYPGIDRMIMALQL</sequence>
<evidence type="ECO:0000259" key="1">
    <source>
        <dbReference type="PROSITE" id="PS51186"/>
    </source>
</evidence>
<dbReference type="RefSeq" id="WP_255332489.1">
    <property type="nucleotide sequence ID" value="NZ_VOTZ01000010.1"/>
</dbReference>
<dbReference type="InterPro" id="IPR016181">
    <property type="entry name" value="Acyl_CoA_acyltransferase"/>
</dbReference>